<keyword evidence="1" id="KW-1133">Transmembrane helix</keyword>
<dbReference type="InterPro" id="IPR021454">
    <property type="entry name" value="DUF3105"/>
</dbReference>
<dbReference type="AlphaFoldDB" id="A0A5B1M2D4"/>
<evidence type="ECO:0000313" key="3">
    <source>
        <dbReference type="Proteomes" id="UP000324351"/>
    </source>
</evidence>
<dbReference type="Proteomes" id="UP000324351">
    <property type="component" value="Unassembled WGS sequence"/>
</dbReference>
<name>A0A5B1M2D4_9ACTN</name>
<sequence length="251" mass="28230">MAKTTKSEKSDRQKVIDDIRRKQRSAEKRQGFLIVGVCIFAALVIVGLAAFNPVRTWWEQRKYDNEALADIGGPASVCQDVEEKPATGSAQHVQPAQVEYTDAPPAFGDHWLDENSPAPITERFYTADERPELETLVHNLEHGFTILWYDETAADDATMLGEIKAIADRLNDSDTNNRLSFIAAPWTEEDGEEFPDGQHIAFTHWRVAEDDKQFGVWQYCSEPSGEALEQFMKDYPYTDAPEPIGGYGGDQ</sequence>
<keyword evidence="1" id="KW-0472">Membrane</keyword>
<keyword evidence="3" id="KW-1185">Reference proteome</keyword>
<comment type="caution">
    <text evidence="2">The sequence shown here is derived from an EMBL/GenBank/DDBJ whole genome shotgun (WGS) entry which is preliminary data.</text>
</comment>
<dbReference type="RefSeq" id="WP_149749480.1">
    <property type="nucleotide sequence ID" value="NZ_VUJW01000003.1"/>
</dbReference>
<dbReference type="Pfam" id="PF11303">
    <property type="entry name" value="DUF3105"/>
    <property type="match status" value="1"/>
</dbReference>
<reference evidence="2 3" key="1">
    <citation type="submission" date="2019-09" db="EMBL/GenBank/DDBJ databases">
        <title>Nocardioides panacisoli sp. nov., isolated from the soil of a ginseng field.</title>
        <authorList>
            <person name="Cho C."/>
        </authorList>
    </citation>
    <scope>NUCLEOTIDE SEQUENCE [LARGE SCALE GENOMIC DNA]</scope>
    <source>
        <strain evidence="2 3">BN140041</strain>
    </source>
</reference>
<accession>A0A5B1M2D4</accession>
<evidence type="ECO:0000313" key="2">
    <source>
        <dbReference type="EMBL" id="KAA1427112.1"/>
    </source>
</evidence>
<proteinExistence type="predicted"/>
<dbReference type="EMBL" id="VUJW01000003">
    <property type="protein sequence ID" value="KAA1427112.1"/>
    <property type="molecule type" value="Genomic_DNA"/>
</dbReference>
<feature type="transmembrane region" description="Helical" evidence="1">
    <location>
        <begin position="31"/>
        <end position="51"/>
    </location>
</feature>
<protein>
    <submittedName>
        <fullName evidence="2">DUF3105 domain-containing protein</fullName>
    </submittedName>
</protein>
<reference evidence="2 3" key="2">
    <citation type="submission" date="2019-09" db="EMBL/GenBank/DDBJ databases">
        <authorList>
            <person name="Jin C."/>
        </authorList>
    </citation>
    <scope>NUCLEOTIDE SEQUENCE [LARGE SCALE GENOMIC DNA]</scope>
    <source>
        <strain evidence="2 3">BN140041</strain>
    </source>
</reference>
<organism evidence="2 3">
    <name type="scientific">Nocardioides antri</name>
    <dbReference type="NCBI Taxonomy" id="2607659"/>
    <lineage>
        <taxon>Bacteria</taxon>
        <taxon>Bacillati</taxon>
        <taxon>Actinomycetota</taxon>
        <taxon>Actinomycetes</taxon>
        <taxon>Propionibacteriales</taxon>
        <taxon>Nocardioidaceae</taxon>
        <taxon>Nocardioides</taxon>
    </lineage>
</organism>
<gene>
    <name evidence="2" type="ORF">F0U47_06230</name>
</gene>
<evidence type="ECO:0000256" key="1">
    <source>
        <dbReference type="SAM" id="Phobius"/>
    </source>
</evidence>
<keyword evidence="1" id="KW-0812">Transmembrane</keyword>